<keyword evidence="3" id="KW-0560">Oxidoreductase</keyword>
<organism evidence="5 6">
    <name type="scientific">Parelaphostrongylus tenuis</name>
    <name type="common">Meningeal worm</name>
    <dbReference type="NCBI Taxonomy" id="148309"/>
    <lineage>
        <taxon>Eukaryota</taxon>
        <taxon>Metazoa</taxon>
        <taxon>Ecdysozoa</taxon>
        <taxon>Nematoda</taxon>
        <taxon>Chromadorea</taxon>
        <taxon>Rhabditida</taxon>
        <taxon>Rhabditina</taxon>
        <taxon>Rhabditomorpha</taxon>
        <taxon>Strongyloidea</taxon>
        <taxon>Metastrongylidae</taxon>
        <taxon>Parelaphostrongylus</taxon>
    </lineage>
</organism>
<evidence type="ECO:0000313" key="5">
    <source>
        <dbReference type="EMBL" id="KAJ1359380.1"/>
    </source>
</evidence>
<keyword evidence="6" id="KW-1185">Reference proteome</keyword>
<keyword evidence="4" id="KW-0325">Glycoprotein</keyword>
<keyword evidence="3" id="KW-0575">Peroxidase</keyword>
<dbReference type="Pfam" id="PF03098">
    <property type="entry name" value="An_peroxidase"/>
    <property type="match status" value="2"/>
</dbReference>
<name>A0AAD5QRV8_PARTN</name>
<evidence type="ECO:0000256" key="4">
    <source>
        <dbReference type="ARBA" id="ARBA00023180"/>
    </source>
</evidence>
<reference evidence="5" key="1">
    <citation type="submission" date="2021-06" db="EMBL/GenBank/DDBJ databases">
        <title>Parelaphostrongylus tenuis whole genome reference sequence.</title>
        <authorList>
            <person name="Garwood T.J."/>
            <person name="Larsen P.A."/>
            <person name="Fountain-Jones N.M."/>
            <person name="Garbe J.R."/>
            <person name="Macchietto M.G."/>
            <person name="Kania S.A."/>
            <person name="Gerhold R.W."/>
            <person name="Richards J.E."/>
            <person name="Wolf T.M."/>
        </authorList>
    </citation>
    <scope>NUCLEOTIDE SEQUENCE</scope>
    <source>
        <strain evidence="5">MNPRO001-30</strain>
        <tissue evidence="5">Meninges</tissue>
    </source>
</reference>
<dbReference type="PANTHER" id="PTHR11475:SF4">
    <property type="entry name" value="CHORION PEROXIDASE"/>
    <property type="match status" value="1"/>
</dbReference>
<dbReference type="GO" id="GO:0006979">
    <property type="term" value="P:response to oxidative stress"/>
    <property type="evidence" value="ECO:0007669"/>
    <property type="project" value="InterPro"/>
</dbReference>
<accession>A0AAD5QRV8</accession>
<sequence length="243" mass="27163">MVVKVSKIMGKQQLLQATHQAKDEIELSTTPSLDDLIFVSLNGTAIESNCPISQIEECAPGKYRPSPKAHKSCSLMLAQWASFLYDDLAHVASNQLTDGSKNSPLPCCNKSVEHPECFPITGLNGECRDDVNDRQVNPTWSDEQLFQESRRIIIAQIQHITYSEFIPVIVGKENLKKYSLDLHLDGYDSRYDINIDASTFNFYAAAVGQFFITLLPNKISLTDSFGSNRKEESLGKLERSNKA</sequence>
<dbReference type="InterPro" id="IPR019791">
    <property type="entry name" value="Haem_peroxidase_animal"/>
</dbReference>
<proteinExistence type="predicted"/>
<dbReference type="Proteomes" id="UP001196413">
    <property type="component" value="Unassembled WGS sequence"/>
</dbReference>
<evidence type="ECO:0000256" key="1">
    <source>
        <dbReference type="ARBA" id="ARBA00004613"/>
    </source>
</evidence>
<protein>
    <submittedName>
        <fullName evidence="5">Uncharacterized protein</fullName>
    </submittedName>
</protein>
<evidence type="ECO:0000256" key="3">
    <source>
        <dbReference type="ARBA" id="ARBA00022559"/>
    </source>
</evidence>
<dbReference type="SUPFAM" id="SSF48113">
    <property type="entry name" value="Heme-dependent peroxidases"/>
    <property type="match status" value="1"/>
</dbReference>
<dbReference type="InterPro" id="IPR010255">
    <property type="entry name" value="Haem_peroxidase_sf"/>
</dbReference>
<evidence type="ECO:0000256" key="2">
    <source>
        <dbReference type="ARBA" id="ARBA00022525"/>
    </source>
</evidence>
<dbReference type="PANTHER" id="PTHR11475">
    <property type="entry name" value="OXIDASE/PEROXIDASE"/>
    <property type="match status" value="1"/>
</dbReference>
<dbReference type="InterPro" id="IPR037120">
    <property type="entry name" value="Haem_peroxidase_sf_animal"/>
</dbReference>
<evidence type="ECO:0000313" key="6">
    <source>
        <dbReference type="Proteomes" id="UP001196413"/>
    </source>
</evidence>
<comment type="subcellular location">
    <subcellularLocation>
        <location evidence="1">Secreted</location>
    </subcellularLocation>
</comment>
<dbReference type="GO" id="GO:0020037">
    <property type="term" value="F:heme binding"/>
    <property type="evidence" value="ECO:0007669"/>
    <property type="project" value="InterPro"/>
</dbReference>
<comment type="caution">
    <text evidence="5">The sequence shown here is derived from an EMBL/GenBank/DDBJ whole genome shotgun (WGS) entry which is preliminary data.</text>
</comment>
<dbReference type="GO" id="GO:0004601">
    <property type="term" value="F:peroxidase activity"/>
    <property type="evidence" value="ECO:0007669"/>
    <property type="project" value="UniProtKB-KW"/>
</dbReference>
<dbReference type="AlphaFoldDB" id="A0AAD5QRV8"/>
<dbReference type="EMBL" id="JAHQIW010003603">
    <property type="protein sequence ID" value="KAJ1359380.1"/>
    <property type="molecule type" value="Genomic_DNA"/>
</dbReference>
<dbReference type="PROSITE" id="PS50292">
    <property type="entry name" value="PEROXIDASE_3"/>
    <property type="match status" value="1"/>
</dbReference>
<dbReference type="Gene3D" id="1.10.640.10">
    <property type="entry name" value="Haem peroxidase domain superfamily, animal type"/>
    <property type="match status" value="2"/>
</dbReference>
<gene>
    <name evidence="5" type="ORF">KIN20_018090</name>
</gene>
<keyword evidence="2" id="KW-0964">Secreted</keyword>
<dbReference type="GO" id="GO:0005576">
    <property type="term" value="C:extracellular region"/>
    <property type="evidence" value="ECO:0007669"/>
    <property type="project" value="UniProtKB-SubCell"/>
</dbReference>